<protein>
    <submittedName>
        <fullName evidence="3">Uncharacterized protein LOC107483499</fullName>
    </submittedName>
</protein>
<organism evidence="2 3">
    <name type="scientific">Arachis duranensis</name>
    <name type="common">Wild peanut</name>
    <dbReference type="NCBI Taxonomy" id="130453"/>
    <lineage>
        <taxon>Eukaryota</taxon>
        <taxon>Viridiplantae</taxon>
        <taxon>Streptophyta</taxon>
        <taxon>Embryophyta</taxon>
        <taxon>Tracheophyta</taxon>
        <taxon>Spermatophyta</taxon>
        <taxon>Magnoliopsida</taxon>
        <taxon>eudicotyledons</taxon>
        <taxon>Gunneridae</taxon>
        <taxon>Pentapetalae</taxon>
        <taxon>rosids</taxon>
        <taxon>fabids</taxon>
        <taxon>Fabales</taxon>
        <taxon>Fabaceae</taxon>
        <taxon>Papilionoideae</taxon>
        <taxon>50 kb inversion clade</taxon>
        <taxon>dalbergioids sensu lato</taxon>
        <taxon>Dalbergieae</taxon>
        <taxon>Pterocarpus clade</taxon>
        <taxon>Arachis</taxon>
    </lineage>
</organism>
<evidence type="ECO:0000313" key="3">
    <source>
        <dbReference type="RefSeq" id="XP_052117061.1"/>
    </source>
</evidence>
<evidence type="ECO:0000256" key="1">
    <source>
        <dbReference type="SAM" id="Phobius"/>
    </source>
</evidence>
<reference evidence="2" key="1">
    <citation type="journal article" date="2016" name="Nat. Genet.">
        <title>The genome sequences of Arachis duranensis and Arachis ipaensis, the diploid ancestors of cultivated peanut.</title>
        <authorList>
            <person name="Bertioli D.J."/>
            <person name="Cannon S.B."/>
            <person name="Froenicke L."/>
            <person name="Huang G."/>
            <person name="Farmer A.D."/>
            <person name="Cannon E.K."/>
            <person name="Liu X."/>
            <person name="Gao D."/>
            <person name="Clevenger J."/>
            <person name="Dash S."/>
            <person name="Ren L."/>
            <person name="Moretzsohn M.C."/>
            <person name="Shirasawa K."/>
            <person name="Huang W."/>
            <person name="Vidigal B."/>
            <person name="Abernathy B."/>
            <person name="Chu Y."/>
            <person name="Niederhuth C.E."/>
            <person name="Umale P."/>
            <person name="Araujo A.C."/>
            <person name="Kozik A."/>
            <person name="Kim K.D."/>
            <person name="Burow M.D."/>
            <person name="Varshney R.K."/>
            <person name="Wang X."/>
            <person name="Zhang X."/>
            <person name="Barkley N."/>
            <person name="Guimaraes P.M."/>
            <person name="Isobe S."/>
            <person name="Guo B."/>
            <person name="Liao B."/>
            <person name="Stalker H.T."/>
            <person name="Schmitz R.J."/>
            <person name="Scheffler B.E."/>
            <person name="Leal-Bertioli S.C."/>
            <person name="Xun X."/>
            <person name="Jackson S.A."/>
            <person name="Michelmore R."/>
            <person name="Ozias-Akins P."/>
        </authorList>
    </citation>
    <scope>NUCLEOTIDE SEQUENCE [LARGE SCALE GENOMIC DNA]</scope>
    <source>
        <strain evidence="2">cv. V14167</strain>
    </source>
</reference>
<name>A0A9C6WPI0_ARADU</name>
<dbReference type="KEGG" id="adu:107483499"/>
<dbReference type="RefSeq" id="XP_052117061.1">
    <property type="nucleotide sequence ID" value="XM_052261101.1"/>
</dbReference>
<keyword evidence="1" id="KW-1133">Transmembrane helix</keyword>
<accession>A0A9C6WPI0</accession>
<keyword evidence="2" id="KW-1185">Reference proteome</keyword>
<sequence length="103" mass="12239">MIIQYTTHCMMISSGCRNLEILCFIGMLQSSAAIGANVFCFILPTYSIKCSFCWSCYMRYWAIQRVLTSKKDEIEETKQAKQRRNIKHGCYCWNHRIYWSRDD</sequence>
<keyword evidence="1" id="KW-0812">Transmembrane</keyword>
<evidence type="ECO:0000313" key="2">
    <source>
        <dbReference type="Proteomes" id="UP000515211"/>
    </source>
</evidence>
<dbReference type="Proteomes" id="UP000515211">
    <property type="component" value="Chromosome 4"/>
</dbReference>
<proteinExistence type="predicted"/>
<gene>
    <name evidence="3" type="primary">LOC107483499</name>
</gene>
<dbReference type="AlphaFoldDB" id="A0A9C6WPI0"/>
<feature type="transmembrane region" description="Helical" evidence="1">
    <location>
        <begin position="21"/>
        <end position="46"/>
    </location>
</feature>
<keyword evidence="1" id="KW-0472">Membrane</keyword>
<dbReference type="GeneID" id="107483499"/>
<reference evidence="3" key="2">
    <citation type="submission" date="2025-08" db="UniProtKB">
        <authorList>
            <consortium name="RefSeq"/>
        </authorList>
    </citation>
    <scope>IDENTIFICATION</scope>
    <source>
        <tissue evidence="3">Whole plant</tissue>
    </source>
</reference>